<accession>A0A1I3L8L4</accession>
<reference evidence="2 3" key="1">
    <citation type="submission" date="2016-10" db="EMBL/GenBank/DDBJ databases">
        <authorList>
            <person name="de Groot N.N."/>
        </authorList>
    </citation>
    <scope>NUCLEOTIDE SEQUENCE [LARGE SCALE GENOMIC DNA]</scope>
    <source>
        <strain evidence="2 3">SP2</strain>
    </source>
</reference>
<keyword evidence="1" id="KW-1133">Transmembrane helix</keyword>
<name>A0A1I3L8L4_9EURY</name>
<dbReference type="EMBL" id="FORO01000006">
    <property type="protein sequence ID" value="SFI81152.1"/>
    <property type="molecule type" value="Genomic_DNA"/>
</dbReference>
<organism evidence="2 3">
    <name type="scientific">Natronobacterium gregoryi</name>
    <dbReference type="NCBI Taxonomy" id="44930"/>
    <lineage>
        <taxon>Archaea</taxon>
        <taxon>Methanobacteriati</taxon>
        <taxon>Methanobacteriota</taxon>
        <taxon>Stenosarchaea group</taxon>
        <taxon>Halobacteria</taxon>
        <taxon>Halobacteriales</taxon>
        <taxon>Natrialbaceae</taxon>
        <taxon>Natronobacterium</taxon>
    </lineage>
</organism>
<evidence type="ECO:0000256" key="1">
    <source>
        <dbReference type="SAM" id="Phobius"/>
    </source>
</evidence>
<dbReference type="AlphaFoldDB" id="A0A1I3L8L4"/>
<protein>
    <submittedName>
        <fullName evidence="2">Uncharacterized protein</fullName>
    </submittedName>
</protein>
<gene>
    <name evidence="2" type="ORF">SAMN05443661_10658</name>
</gene>
<keyword evidence="1" id="KW-0472">Membrane</keyword>
<dbReference type="Proteomes" id="UP000182829">
    <property type="component" value="Unassembled WGS sequence"/>
</dbReference>
<feature type="transmembrane region" description="Helical" evidence="1">
    <location>
        <begin position="44"/>
        <end position="66"/>
    </location>
</feature>
<sequence>MSALHFDTPFERRIVEPVPAVLTVSLVALILDESTLLSESALDVICIPVPILVPGLLACSVLTGVWNTDSDSVRQCSVPGIGSSPMMRR</sequence>
<evidence type="ECO:0000313" key="2">
    <source>
        <dbReference type="EMBL" id="SFI81152.1"/>
    </source>
</evidence>
<proteinExistence type="predicted"/>
<keyword evidence="1" id="KW-0812">Transmembrane</keyword>
<evidence type="ECO:0000313" key="3">
    <source>
        <dbReference type="Proteomes" id="UP000182829"/>
    </source>
</evidence>